<dbReference type="InterPro" id="IPR027973">
    <property type="entry name" value="FSAF1-like"/>
</dbReference>
<proteinExistence type="predicted"/>
<feature type="compositionally biased region" description="Basic and acidic residues" evidence="1">
    <location>
        <begin position="26"/>
        <end position="37"/>
    </location>
</feature>
<keyword evidence="3" id="KW-1185">Reference proteome</keyword>
<dbReference type="Proteomes" id="UP000678499">
    <property type="component" value="Unassembled WGS sequence"/>
</dbReference>
<dbReference type="PANTHER" id="PTHR28366">
    <property type="entry name" value="CHROMOSOME 1 OPEN READING FRAME 131"/>
    <property type="match status" value="1"/>
</dbReference>
<feature type="region of interest" description="Disordered" evidence="1">
    <location>
        <begin position="90"/>
        <end position="114"/>
    </location>
</feature>
<dbReference type="Pfam" id="PF15375">
    <property type="entry name" value="FSAF1"/>
    <property type="match status" value="1"/>
</dbReference>
<dbReference type="AlphaFoldDB" id="A0A7R9BK65"/>
<protein>
    <submittedName>
        <fullName evidence="2">Uncharacterized protein</fullName>
    </submittedName>
</protein>
<accession>A0A7R9BK65</accession>
<dbReference type="InterPro" id="IPR052852">
    <property type="entry name" value="SSU_Processome_Comp"/>
</dbReference>
<sequence>MIDTDESDFDEDVFGLSDGDEEEEDKFVPPEPEEKKAPSKNILKFRKALGLDDAKAKGEEALPVVNRIETIASRMKRDLPPPEVVIFSEKRHTVDSASRRRKRKDETNIEEKTDVSSDLRKMKNDVYRFGIKGFEKSKQESAMEDLLCSLGARKKRDECINYKILKEQRRKEKEAALRAKAEGSHYSSALVLRVVGKSKKKLSKAQKKDRNKVSGFDVQPGKYRGGVQYIRPAELKKLK</sequence>
<name>A0A7R9BK65_9CRUS</name>
<organism evidence="2">
    <name type="scientific">Notodromas monacha</name>
    <dbReference type="NCBI Taxonomy" id="399045"/>
    <lineage>
        <taxon>Eukaryota</taxon>
        <taxon>Metazoa</taxon>
        <taxon>Ecdysozoa</taxon>
        <taxon>Arthropoda</taxon>
        <taxon>Crustacea</taxon>
        <taxon>Oligostraca</taxon>
        <taxon>Ostracoda</taxon>
        <taxon>Podocopa</taxon>
        <taxon>Podocopida</taxon>
        <taxon>Cypridocopina</taxon>
        <taxon>Cypridoidea</taxon>
        <taxon>Cyprididae</taxon>
        <taxon>Notodromas</taxon>
    </lineage>
</organism>
<feature type="compositionally biased region" description="Acidic residues" evidence="1">
    <location>
        <begin position="1"/>
        <end position="25"/>
    </location>
</feature>
<evidence type="ECO:0000313" key="2">
    <source>
        <dbReference type="EMBL" id="CAD7275469.1"/>
    </source>
</evidence>
<dbReference type="EMBL" id="OA882458">
    <property type="protein sequence ID" value="CAD7275469.1"/>
    <property type="molecule type" value="Genomic_DNA"/>
</dbReference>
<evidence type="ECO:0000256" key="1">
    <source>
        <dbReference type="SAM" id="MobiDB-lite"/>
    </source>
</evidence>
<gene>
    <name evidence="2" type="ORF">NMOB1V02_LOCUS3263</name>
</gene>
<evidence type="ECO:0000313" key="3">
    <source>
        <dbReference type="Proteomes" id="UP000678499"/>
    </source>
</evidence>
<dbReference type="PANTHER" id="PTHR28366:SF1">
    <property type="entry name" value="CHROMOSOME 1 OPEN READING FRAME 131"/>
    <property type="match status" value="1"/>
</dbReference>
<feature type="region of interest" description="Disordered" evidence="1">
    <location>
        <begin position="1"/>
        <end position="40"/>
    </location>
</feature>
<dbReference type="OrthoDB" id="6367536at2759"/>
<dbReference type="EMBL" id="CAJPEX010000421">
    <property type="protein sequence ID" value="CAG0915621.1"/>
    <property type="molecule type" value="Genomic_DNA"/>
</dbReference>
<reference evidence="2" key="1">
    <citation type="submission" date="2020-11" db="EMBL/GenBank/DDBJ databases">
        <authorList>
            <person name="Tran Van P."/>
        </authorList>
    </citation>
    <scope>NUCLEOTIDE SEQUENCE</scope>
</reference>